<protein>
    <submittedName>
        <fullName evidence="1">Uncharacterized protein</fullName>
    </submittedName>
</protein>
<dbReference type="CDD" id="cd00051">
    <property type="entry name" value="EFh"/>
    <property type="match status" value="1"/>
</dbReference>
<dbReference type="Gene3D" id="1.10.238.10">
    <property type="entry name" value="EF-hand"/>
    <property type="match status" value="1"/>
</dbReference>
<proteinExistence type="predicted"/>
<organism evidence="1 2">
    <name type="scientific">Marilutibacter maris</name>
    <dbReference type="NCBI Taxonomy" id="1605891"/>
    <lineage>
        <taxon>Bacteria</taxon>
        <taxon>Pseudomonadati</taxon>
        <taxon>Pseudomonadota</taxon>
        <taxon>Gammaproteobacteria</taxon>
        <taxon>Lysobacterales</taxon>
        <taxon>Lysobacteraceae</taxon>
        <taxon>Marilutibacter</taxon>
    </lineage>
</organism>
<accession>A0A508B4X6</accession>
<sequence>MRSTSSPLLLDAVPRALTVPVAALLLTCTAAAATAQVQATGDYLSRMDEDQDGRVSLAEYQNWMSYAFEHMDRNGDGILSADELPGGRGEPVSLDEHRTKLARTFLRQDQDKDGFLDARELAAPPL</sequence>
<evidence type="ECO:0000313" key="1">
    <source>
        <dbReference type="EMBL" id="KAB8193372.1"/>
    </source>
</evidence>
<dbReference type="AlphaFoldDB" id="A0A508B4X6"/>
<dbReference type="InterPro" id="IPR018247">
    <property type="entry name" value="EF_Hand_1_Ca_BS"/>
</dbReference>
<name>A0A508B4X6_9GAMM</name>
<dbReference type="GO" id="GO:0005509">
    <property type="term" value="F:calcium ion binding"/>
    <property type="evidence" value="ECO:0007669"/>
    <property type="project" value="InterPro"/>
</dbReference>
<reference evidence="1 2" key="1">
    <citation type="submission" date="2019-10" db="EMBL/GenBank/DDBJ databases">
        <title>Lysobacter alkalisoli sp. nov., isolated from saline-alkaline soil.</title>
        <authorList>
            <person name="Sun J.-Q."/>
        </authorList>
    </citation>
    <scope>NUCLEOTIDE SEQUENCE [LARGE SCALE GENOMIC DNA]</scope>
    <source>
        <strain evidence="1 2">KCTC 42381</strain>
    </source>
</reference>
<gene>
    <name evidence="1" type="ORF">FKV24_006695</name>
</gene>
<dbReference type="EMBL" id="VICD02000098">
    <property type="protein sequence ID" value="KAB8193372.1"/>
    <property type="molecule type" value="Genomic_DNA"/>
</dbReference>
<dbReference type="PROSITE" id="PS00018">
    <property type="entry name" value="EF_HAND_1"/>
    <property type="match status" value="2"/>
</dbReference>
<comment type="caution">
    <text evidence="1">The sequence shown here is derived from an EMBL/GenBank/DDBJ whole genome shotgun (WGS) entry which is preliminary data.</text>
</comment>
<dbReference type="Pfam" id="PF13202">
    <property type="entry name" value="EF-hand_5"/>
    <property type="match status" value="3"/>
</dbReference>
<dbReference type="RefSeq" id="WP_141481831.1">
    <property type="nucleotide sequence ID" value="NZ_VICD02000098.1"/>
</dbReference>
<evidence type="ECO:0000313" key="2">
    <source>
        <dbReference type="Proteomes" id="UP000320431"/>
    </source>
</evidence>
<dbReference type="SUPFAM" id="SSF47473">
    <property type="entry name" value="EF-hand"/>
    <property type="match status" value="1"/>
</dbReference>
<dbReference type="InterPro" id="IPR002048">
    <property type="entry name" value="EF_hand_dom"/>
</dbReference>
<dbReference type="Proteomes" id="UP000320431">
    <property type="component" value="Unassembled WGS sequence"/>
</dbReference>
<dbReference type="InterPro" id="IPR011992">
    <property type="entry name" value="EF-hand-dom_pair"/>
</dbReference>
<dbReference type="PROSITE" id="PS50222">
    <property type="entry name" value="EF_HAND_2"/>
    <property type="match status" value="1"/>
</dbReference>